<reference evidence="2 3" key="1">
    <citation type="journal article" date="2024" name="Commun. Biol.">
        <title>Comparative genomic analysis of thermophilic fungi reveals convergent evolutionary adaptations and gene losses.</title>
        <authorList>
            <person name="Steindorff A.S."/>
            <person name="Aguilar-Pontes M.V."/>
            <person name="Robinson A.J."/>
            <person name="Andreopoulos B."/>
            <person name="LaButti K."/>
            <person name="Kuo A."/>
            <person name="Mondo S."/>
            <person name="Riley R."/>
            <person name="Otillar R."/>
            <person name="Haridas S."/>
            <person name="Lipzen A."/>
            <person name="Grimwood J."/>
            <person name="Schmutz J."/>
            <person name="Clum A."/>
            <person name="Reid I.D."/>
            <person name="Moisan M.C."/>
            <person name="Butler G."/>
            <person name="Nguyen T.T.M."/>
            <person name="Dewar K."/>
            <person name="Conant G."/>
            <person name="Drula E."/>
            <person name="Henrissat B."/>
            <person name="Hansel C."/>
            <person name="Singer S."/>
            <person name="Hutchinson M.I."/>
            <person name="de Vries R.P."/>
            <person name="Natvig D.O."/>
            <person name="Powell A.J."/>
            <person name="Tsang A."/>
            <person name="Grigoriev I.V."/>
        </authorList>
    </citation>
    <scope>NUCLEOTIDE SEQUENCE [LARGE SCALE GENOMIC DNA]</scope>
    <source>
        <strain evidence="2 3">CBS 494.80</strain>
    </source>
</reference>
<evidence type="ECO:0000313" key="2">
    <source>
        <dbReference type="EMBL" id="KAL2068080.1"/>
    </source>
</evidence>
<proteinExistence type="predicted"/>
<gene>
    <name evidence="2" type="ORF">VTL71DRAFT_16178</name>
</gene>
<evidence type="ECO:0000313" key="3">
    <source>
        <dbReference type="Proteomes" id="UP001595075"/>
    </source>
</evidence>
<dbReference type="Proteomes" id="UP001595075">
    <property type="component" value="Unassembled WGS sequence"/>
</dbReference>
<evidence type="ECO:0000256" key="1">
    <source>
        <dbReference type="SAM" id="MobiDB-lite"/>
    </source>
</evidence>
<feature type="non-terminal residue" evidence="2">
    <location>
        <position position="133"/>
    </location>
</feature>
<feature type="region of interest" description="Disordered" evidence="1">
    <location>
        <begin position="26"/>
        <end position="58"/>
    </location>
</feature>
<organism evidence="2 3">
    <name type="scientific">Oculimacula yallundae</name>
    <dbReference type="NCBI Taxonomy" id="86028"/>
    <lineage>
        <taxon>Eukaryota</taxon>
        <taxon>Fungi</taxon>
        <taxon>Dikarya</taxon>
        <taxon>Ascomycota</taxon>
        <taxon>Pezizomycotina</taxon>
        <taxon>Leotiomycetes</taxon>
        <taxon>Helotiales</taxon>
        <taxon>Ploettnerulaceae</taxon>
        <taxon>Oculimacula</taxon>
    </lineage>
</organism>
<comment type="caution">
    <text evidence="2">The sequence shown here is derived from an EMBL/GenBank/DDBJ whole genome shotgun (WGS) entry which is preliminary data.</text>
</comment>
<keyword evidence="3" id="KW-1185">Reference proteome</keyword>
<sequence>MAATMKEKQRQESITIFPRFSTNAFNTSRFGTPGGALGADRAAQGTTSGLSHLNSTRYRTPSRNPVTLDQFSFLVLPVRSTIPRIRARPPPACLHPSPSLPRFPIDRKDCHTASHRYDSVCDLWSLRQIRNFS</sequence>
<accession>A0ABR4CEB3</accession>
<name>A0ABR4CEB3_9HELO</name>
<dbReference type="EMBL" id="JAZHXI010000009">
    <property type="protein sequence ID" value="KAL2068080.1"/>
    <property type="molecule type" value="Genomic_DNA"/>
</dbReference>
<feature type="compositionally biased region" description="Polar residues" evidence="1">
    <location>
        <begin position="44"/>
        <end position="58"/>
    </location>
</feature>
<protein>
    <submittedName>
        <fullName evidence="2">Uncharacterized protein</fullName>
    </submittedName>
</protein>